<evidence type="ECO:0000256" key="4">
    <source>
        <dbReference type="ARBA" id="ARBA00022737"/>
    </source>
</evidence>
<feature type="compositionally biased region" description="Acidic residues" evidence="8">
    <location>
        <begin position="12"/>
        <end position="56"/>
    </location>
</feature>
<dbReference type="GO" id="GO:0000463">
    <property type="term" value="P:maturation of LSU-rRNA from tricistronic rRNA transcript (SSU-rRNA, 5.8S rRNA, LSU-rRNA)"/>
    <property type="evidence" value="ECO:0007669"/>
    <property type="project" value="UniProtKB-UniRule"/>
</dbReference>
<dbReference type="PANTHER" id="PTHR17605:SF0">
    <property type="entry name" value="RIBOSOME BIOGENESIS PROTEIN BOP1"/>
    <property type="match status" value="1"/>
</dbReference>
<sequence>MGKEGKEKYEEPSSDEEVDSSSDEVEASSDEEVEASSDDVEASSDDVEWSEDEGSSDNEKVEESDSSEDEVAPRNTVGDIPLMEWHKDEEHIGYDIKGRKIKKQPRKDKLASFIEGADDPKNWRKIYDEYNDEEIELTKDEIKIIQRVIAGRTPHGEVNPYEDYTDWFEYEDKGHPLSNAPEPKRRFIPSKWEQKRVANLVRKIRAGLIKVSDQQKEEEIITAYSLWGDDTDSVENKKRGGYIPAPKPKLPGHEEAYNPSVEYIPTAEEINSYDLMFEEDRPKFIPKKYLNYRSVPAYKNGVKEAFERCLDQYLCPRTRRKRINIDPESLKPKLPSRKDLRPYPTTCYLEYRGHMGPVNCISVDPSGQWLASGSTDGTARVWEIETGRCLKVWEVGEVARQICWNPSPDRPMLAVVLEYDVLLLNSGMGDIDIQTKMKELLHISEPGATEDAGDSKSAVTWIQHEKHDGIRMKHFKAVSSIEWHFKGDYFTTVVPSDILFPVNLEAVLVHQLSKKHSDMPFRKLPGIPVTAVFHPREKKFFVATKKFVQLYDLSKGQRIKKLETGVREISSISIHPGGENVIVGSKEGKMCWFDLELSTRPYKTLKAHSKDITRVTFHRTYPLFASASDDCTAYVFHSTVYSDLNQNPLIVPLEILHGHKPEHGRGVLDCKYHPRQPWLFTAGADSTIKLYCH</sequence>
<comment type="subcellular location">
    <subcellularLocation>
        <location evidence="6">Nucleus</location>
        <location evidence="6">Nucleolus</location>
    </subcellularLocation>
    <subcellularLocation>
        <location evidence="6">Nucleus</location>
        <location evidence="6">Nucleoplasm</location>
    </subcellularLocation>
</comment>
<dbReference type="InterPro" id="IPR036322">
    <property type="entry name" value="WD40_repeat_dom_sf"/>
</dbReference>
<name>A0AAD5ZTC4_9POAL</name>
<comment type="similarity">
    <text evidence="6">Belongs to the WD repeat BOP1/ERB1 family.</text>
</comment>
<evidence type="ECO:0000256" key="6">
    <source>
        <dbReference type="HAMAP-Rule" id="MF_03027"/>
    </source>
</evidence>
<feature type="domain" description="BOP1 N-terminal" evidence="9">
    <location>
        <begin position="86"/>
        <end position="344"/>
    </location>
</feature>
<evidence type="ECO:0000256" key="5">
    <source>
        <dbReference type="ARBA" id="ARBA00023242"/>
    </source>
</evidence>
<dbReference type="InterPro" id="IPR001680">
    <property type="entry name" value="WD40_rpt"/>
</dbReference>
<reference evidence="10 11" key="1">
    <citation type="journal article" date="2022" name="Cell">
        <title>Repeat-based holocentromeres influence genome architecture and karyotype evolution.</title>
        <authorList>
            <person name="Hofstatter P.G."/>
            <person name="Thangavel G."/>
            <person name="Lux T."/>
            <person name="Neumann P."/>
            <person name="Vondrak T."/>
            <person name="Novak P."/>
            <person name="Zhang M."/>
            <person name="Costa L."/>
            <person name="Castellani M."/>
            <person name="Scott A."/>
            <person name="Toegelov H."/>
            <person name="Fuchs J."/>
            <person name="Mata-Sucre Y."/>
            <person name="Dias Y."/>
            <person name="Vanzela A.L.L."/>
            <person name="Huettel B."/>
            <person name="Almeida C.C.S."/>
            <person name="Simkova H."/>
            <person name="Souza G."/>
            <person name="Pedrosa-Harand A."/>
            <person name="Macas J."/>
            <person name="Mayer K.F.X."/>
            <person name="Houben A."/>
            <person name="Marques A."/>
        </authorList>
    </citation>
    <scope>NUCLEOTIDE SEQUENCE [LARGE SCALE GENOMIC DNA]</scope>
    <source>
        <strain evidence="10">RhyTen1mFocal</strain>
    </source>
</reference>
<dbReference type="PROSITE" id="PS00678">
    <property type="entry name" value="WD_REPEATS_1"/>
    <property type="match status" value="1"/>
</dbReference>
<dbReference type="PANTHER" id="PTHR17605">
    <property type="entry name" value="RIBOSOME BIOGENESIS PROTEIN BOP1 BLOCK OF PROLIFERATION 1 PROTEIN"/>
    <property type="match status" value="1"/>
</dbReference>
<dbReference type="GO" id="GO:0030687">
    <property type="term" value="C:preribosome, large subunit precursor"/>
    <property type="evidence" value="ECO:0007669"/>
    <property type="project" value="UniProtKB-UniRule"/>
</dbReference>
<dbReference type="EMBL" id="JAMRDG010000001">
    <property type="protein sequence ID" value="KAJ3703655.1"/>
    <property type="molecule type" value="Genomic_DNA"/>
</dbReference>
<keyword evidence="4" id="KW-0677">Repeat</keyword>
<evidence type="ECO:0000259" key="9">
    <source>
        <dbReference type="SMART" id="SM01035"/>
    </source>
</evidence>
<gene>
    <name evidence="10" type="ORF">LUZ61_007360</name>
</gene>
<dbReference type="Pfam" id="PF00400">
    <property type="entry name" value="WD40"/>
    <property type="match status" value="3"/>
</dbReference>
<dbReference type="Pfam" id="PF08145">
    <property type="entry name" value="BOP1NT"/>
    <property type="match status" value="1"/>
</dbReference>
<dbReference type="GO" id="GO:0005654">
    <property type="term" value="C:nucleoplasm"/>
    <property type="evidence" value="ECO:0007669"/>
    <property type="project" value="UniProtKB-SubCell"/>
</dbReference>
<dbReference type="AlphaFoldDB" id="A0AAD5ZTC4"/>
<evidence type="ECO:0000256" key="2">
    <source>
        <dbReference type="ARBA" id="ARBA00022552"/>
    </source>
</evidence>
<feature type="compositionally biased region" description="Basic and acidic residues" evidence="8">
    <location>
        <begin position="1"/>
        <end position="11"/>
    </location>
</feature>
<feature type="repeat" description="WD" evidence="7">
    <location>
        <begin position="351"/>
        <end position="392"/>
    </location>
</feature>
<dbReference type="GO" id="GO:0043021">
    <property type="term" value="F:ribonucleoprotein complex binding"/>
    <property type="evidence" value="ECO:0007669"/>
    <property type="project" value="UniProtKB-UniRule"/>
</dbReference>
<dbReference type="SMART" id="SM00320">
    <property type="entry name" value="WD40"/>
    <property type="match status" value="5"/>
</dbReference>
<keyword evidence="11" id="KW-1185">Reference proteome</keyword>
<comment type="caution">
    <text evidence="10">The sequence shown here is derived from an EMBL/GenBank/DDBJ whole genome shotgun (WGS) entry which is preliminary data.</text>
</comment>
<evidence type="ECO:0000313" key="10">
    <source>
        <dbReference type="EMBL" id="KAJ3703655.1"/>
    </source>
</evidence>
<dbReference type="GO" id="GO:0000466">
    <property type="term" value="P:maturation of 5.8S rRNA from tricistronic rRNA transcript (SSU-rRNA, 5.8S rRNA, LSU-rRNA)"/>
    <property type="evidence" value="ECO:0007669"/>
    <property type="project" value="UniProtKB-UniRule"/>
</dbReference>
<dbReference type="PROSITE" id="PS50294">
    <property type="entry name" value="WD_REPEATS_REGION"/>
    <property type="match status" value="1"/>
</dbReference>
<dbReference type="InterPro" id="IPR028598">
    <property type="entry name" value="BOP1/Erb1"/>
</dbReference>
<keyword evidence="3 7" id="KW-0853">WD repeat</keyword>
<keyword evidence="5 6" id="KW-0539">Nucleus</keyword>
<dbReference type="SMART" id="SM01035">
    <property type="entry name" value="BOP1NT"/>
    <property type="match status" value="1"/>
</dbReference>
<dbReference type="FunFam" id="2.130.10.10:FF:000061">
    <property type="entry name" value="Ribosome biogenesis protein BOP1 homolog"/>
    <property type="match status" value="1"/>
</dbReference>
<evidence type="ECO:0000256" key="3">
    <source>
        <dbReference type="ARBA" id="ARBA00022574"/>
    </source>
</evidence>
<evidence type="ECO:0000256" key="8">
    <source>
        <dbReference type="SAM" id="MobiDB-lite"/>
    </source>
</evidence>
<dbReference type="InterPro" id="IPR012953">
    <property type="entry name" value="BOP1_N_dom"/>
</dbReference>
<accession>A0AAD5ZTC4</accession>
<dbReference type="PROSITE" id="PS50082">
    <property type="entry name" value="WD_REPEATS_2"/>
    <property type="match status" value="1"/>
</dbReference>
<organism evidence="10 11">
    <name type="scientific">Rhynchospora tenuis</name>
    <dbReference type="NCBI Taxonomy" id="198213"/>
    <lineage>
        <taxon>Eukaryota</taxon>
        <taxon>Viridiplantae</taxon>
        <taxon>Streptophyta</taxon>
        <taxon>Embryophyta</taxon>
        <taxon>Tracheophyta</taxon>
        <taxon>Spermatophyta</taxon>
        <taxon>Magnoliopsida</taxon>
        <taxon>Liliopsida</taxon>
        <taxon>Poales</taxon>
        <taxon>Cyperaceae</taxon>
        <taxon>Cyperoideae</taxon>
        <taxon>Rhynchosporeae</taxon>
        <taxon>Rhynchospora</taxon>
    </lineage>
</organism>
<keyword evidence="2 6" id="KW-0698">rRNA processing</keyword>
<dbReference type="SUPFAM" id="SSF50978">
    <property type="entry name" value="WD40 repeat-like"/>
    <property type="match status" value="1"/>
</dbReference>
<dbReference type="InterPro" id="IPR019775">
    <property type="entry name" value="WD40_repeat_CS"/>
</dbReference>
<evidence type="ECO:0000313" key="11">
    <source>
        <dbReference type="Proteomes" id="UP001210211"/>
    </source>
</evidence>
<dbReference type="HAMAP" id="MF_03027">
    <property type="entry name" value="BOP1"/>
    <property type="match status" value="1"/>
</dbReference>
<feature type="region of interest" description="Disordered" evidence="8">
    <location>
        <begin position="1"/>
        <end position="82"/>
    </location>
</feature>
<dbReference type="Gene3D" id="2.130.10.10">
    <property type="entry name" value="YVTN repeat-like/Quinoprotein amine dehydrogenase"/>
    <property type="match status" value="1"/>
</dbReference>
<proteinExistence type="inferred from homology"/>
<protein>
    <recommendedName>
        <fullName evidence="6">Ribosome biogenesis protein BOP1 homolog</fullName>
    </recommendedName>
</protein>
<keyword evidence="1 6" id="KW-0690">Ribosome biogenesis</keyword>
<dbReference type="InterPro" id="IPR015943">
    <property type="entry name" value="WD40/YVTN_repeat-like_dom_sf"/>
</dbReference>
<evidence type="ECO:0000256" key="1">
    <source>
        <dbReference type="ARBA" id="ARBA00022517"/>
    </source>
</evidence>
<evidence type="ECO:0000256" key="7">
    <source>
        <dbReference type="PROSITE-ProRule" id="PRU00221"/>
    </source>
</evidence>
<comment type="function">
    <text evidence="6">Required for maturation of ribosomal RNAs and formation of the large ribosomal subunit.</text>
</comment>
<dbReference type="GO" id="GO:0070545">
    <property type="term" value="C:PeBoW complex"/>
    <property type="evidence" value="ECO:0007669"/>
    <property type="project" value="TreeGrafter"/>
</dbReference>
<dbReference type="Proteomes" id="UP001210211">
    <property type="component" value="Unassembled WGS sequence"/>
</dbReference>